<sequence length="121" mass="13688">MVQRFSNSALLLGFTWPWAIQKRVPAVVPLYPSKRVKVNGEVASIARRRRTPINANRESQGKTWFLNECGIRMKATPNSFLIVSHNVVGLATGTVVKTHTVPFLLTRKASNHPHSRWPILY</sequence>
<proteinExistence type="predicted"/>
<keyword evidence="2" id="KW-1185">Reference proteome</keyword>
<dbReference type="GeneID" id="85363405"/>
<evidence type="ECO:0000313" key="1">
    <source>
        <dbReference type="EMBL" id="KAK0442304.1"/>
    </source>
</evidence>
<evidence type="ECO:0000313" key="2">
    <source>
        <dbReference type="Proteomes" id="UP001175211"/>
    </source>
</evidence>
<reference evidence="1" key="1">
    <citation type="submission" date="2023-06" db="EMBL/GenBank/DDBJ databases">
        <authorList>
            <consortium name="Lawrence Berkeley National Laboratory"/>
            <person name="Ahrendt S."/>
            <person name="Sahu N."/>
            <person name="Indic B."/>
            <person name="Wong-Bajracharya J."/>
            <person name="Merenyi Z."/>
            <person name="Ke H.-M."/>
            <person name="Monk M."/>
            <person name="Kocsube S."/>
            <person name="Drula E."/>
            <person name="Lipzen A."/>
            <person name="Balint B."/>
            <person name="Henrissat B."/>
            <person name="Andreopoulos B."/>
            <person name="Martin F.M."/>
            <person name="Harder C.B."/>
            <person name="Rigling D."/>
            <person name="Ford K.L."/>
            <person name="Foster G.D."/>
            <person name="Pangilinan J."/>
            <person name="Papanicolaou A."/>
            <person name="Barry K."/>
            <person name="LaButti K."/>
            <person name="Viragh M."/>
            <person name="Koriabine M."/>
            <person name="Yan M."/>
            <person name="Riley R."/>
            <person name="Champramary S."/>
            <person name="Plett K.L."/>
            <person name="Tsai I.J."/>
            <person name="Slot J."/>
            <person name="Sipos G."/>
            <person name="Plett J."/>
            <person name="Nagy L.G."/>
            <person name="Grigoriev I.V."/>
        </authorList>
    </citation>
    <scope>NUCLEOTIDE SEQUENCE</scope>
    <source>
        <strain evidence="1">CCBAS 213</strain>
    </source>
</reference>
<comment type="caution">
    <text evidence="1">The sequence shown here is derived from an EMBL/GenBank/DDBJ whole genome shotgun (WGS) entry which is preliminary data.</text>
</comment>
<dbReference type="AlphaFoldDB" id="A0AA39JH29"/>
<name>A0AA39JH29_ARMTA</name>
<dbReference type="RefSeq" id="XP_060324277.1">
    <property type="nucleotide sequence ID" value="XM_060479857.1"/>
</dbReference>
<dbReference type="Proteomes" id="UP001175211">
    <property type="component" value="Unassembled WGS sequence"/>
</dbReference>
<organism evidence="1 2">
    <name type="scientific">Armillaria tabescens</name>
    <name type="common">Ringless honey mushroom</name>
    <name type="synonym">Agaricus tabescens</name>
    <dbReference type="NCBI Taxonomy" id="1929756"/>
    <lineage>
        <taxon>Eukaryota</taxon>
        <taxon>Fungi</taxon>
        <taxon>Dikarya</taxon>
        <taxon>Basidiomycota</taxon>
        <taxon>Agaricomycotina</taxon>
        <taxon>Agaricomycetes</taxon>
        <taxon>Agaricomycetidae</taxon>
        <taxon>Agaricales</taxon>
        <taxon>Marasmiineae</taxon>
        <taxon>Physalacriaceae</taxon>
        <taxon>Desarmillaria</taxon>
    </lineage>
</organism>
<protein>
    <submittedName>
        <fullName evidence="1">Uncharacterized protein</fullName>
    </submittedName>
</protein>
<accession>A0AA39JH29</accession>
<dbReference type="EMBL" id="JAUEPS010000065">
    <property type="protein sequence ID" value="KAK0442304.1"/>
    <property type="molecule type" value="Genomic_DNA"/>
</dbReference>
<gene>
    <name evidence="1" type="ORF">EV420DRAFT_1727579</name>
</gene>